<dbReference type="HOGENOM" id="CLU_1371061_0_0_5"/>
<keyword evidence="6 9" id="KW-1133">Transmembrane helix</keyword>
<feature type="transmembrane region" description="Helical" evidence="9">
    <location>
        <begin position="37"/>
        <end position="58"/>
    </location>
</feature>
<comment type="subunit">
    <text evidence="9">The complex comprises the extracytoplasmic solute receptor protein and the two transmembrane proteins.</text>
</comment>
<comment type="function">
    <text evidence="9">Part of the tripartite ATP-independent periplasmic (TRAP) transport system.</text>
</comment>
<dbReference type="InterPro" id="IPR007387">
    <property type="entry name" value="TRAP_DctQ"/>
</dbReference>
<gene>
    <name evidence="11" type="ordered locus">PB2503_10684</name>
</gene>
<evidence type="ECO:0000256" key="8">
    <source>
        <dbReference type="ARBA" id="ARBA00038436"/>
    </source>
</evidence>
<dbReference type="EMBL" id="CP002156">
    <property type="protein sequence ID" value="ADM10188.1"/>
    <property type="molecule type" value="Genomic_DNA"/>
</dbReference>
<dbReference type="InterPro" id="IPR055348">
    <property type="entry name" value="DctQ"/>
</dbReference>
<dbReference type="GO" id="GO:0005886">
    <property type="term" value="C:plasma membrane"/>
    <property type="evidence" value="ECO:0007669"/>
    <property type="project" value="UniProtKB-SubCell"/>
</dbReference>
<evidence type="ECO:0000256" key="3">
    <source>
        <dbReference type="ARBA" id="ARBA00022475"/>
    </source>
</evidence>
<comment type="similarity">
    <text evidence="8 9">Belongs to the TRAP transporter small permease family.</text>
</comment>
<dbReference type="OrthoDB" id="9794346at2"/>
<evidence type="ECO:0000313" key="12">
    <source>
        <dbReference type="Proteomes" id="UP000001302"/>
    </source>
</evidence>
<feature type="transmembrane region" description="Helical" evidence="9">
    <location>
        <begin position="116"/>
        <end position="137"/>
    </location>
</feature>
<comment type="subcellular location">
    <subcellularLocation>
        <location evidence="1 9">Cell inner membrane</location>
        <topology evidence="1 9">Multi-pass membrane protein</topology>
    </subcellularLocation>
</comment>
<keyword evidence="3" id="KW-1003">Cell membrane</keyword>
<evidence type="ECO:0000256" key="7">
    <source>
        <dbReference type="ARBA" id="ARBA00023136"/>
    </source>
</evidence>
<dbReference type="Pfam" id="PF04290">
    <property type="entry name" value="DctQ"/>
    <property type="match status" value="1"/>
</dbReference>
<evidence type="ECO:0000256" key="4">
    <source>
        <dbReference type="ARBA" id="ARBA00022519"/>
    </source>
</evidence>
<dbReference type="PANTHER" id="PTHR35011:SF4">
    <property type="entry name" value="SLL1102 PROTEIN"/>
    <property type="match status" value="1"/>
</dbReference>
<feature type="transmembrane region" description="Helical" evidence="9">
    <location>
        <begin position="6"/>
        <end position="25"/>
    </location>
</feature>
<dbReference type="PANTHER" id="PTHR35011">
    <property type="entry name" value="2,3-DIKETO-L-GULONATE TRAP TRANSPORTER SMALL PERMEASE PROTEIN YIAM"/>
    <property type="match status" value="1"/>
</dbReference>
<dbReference type="STRING" id="314260.PB2503_10684"/>
<keyword evidence="4 9" id="KW-0997">Cell inner membrane</keyword>
<reference evidence="12" key="1">
    <citation type="submission" date="2010-08" db="EMBL/GenBank/DDBJ databases">
        <title>Genome sequence of Parvularcula bermudensis HTCC2503.</title>
        <authorList>
            <person name="Kang D.-M."/>
            <person name="Oh H.-M."/>
            <person name="Cho J.-C."/>
        </authorList>
    </citation>
    <scope>NUCLEOTIDE SEQUENCE [LARGE SCALE GENOMIC DNA]</scope>
    <source>
        <strain evidence="12">ATCC BAA-594 / HTCC2503 / KCTC 12087</strain>
    </source>
</reference>
<dbReference type="RefSeq" id="WP_013301162.1">
    <property type="nucleotide sequence ID" value="NC_014414.1"/>
</dbReference>
<proteinExistence type="inferred from homology"/>
<dbReference type="KEGG" id="pbr:PB2503_10684"/>
<protein>
    <recommendedName>
        <fullName evidence="9">TRAP transporter small permease protein</fullName>
    </recommendedName>
</protein>
<dbReference type="AlphaFoldDB" id="E0TH98"/>
<keyword evidence="12" id="KW-1185">Reference proteome</keyword>
<comment type="caution">
    <text evidence="9">Lacks conserved residue(s) required for the propagation of feature annotation.</text>
</comment>
<feature type="domain" description="Tripartite ATP-independent periplasmic transporters DctQ component" evidence="10">
    <location>
        <begin position="58"/>
        <end position="181"/>
    </location>
</feature>
<dbReference type="Proteomes" id="UP000001302">
    <property type="component" value="Chromosome"/>
</dbReference>
<dbReference type="eggNOG" id="COG4665">
    <property type="taxonomic scope" value="Bacteria"/>
</dbReference>
<keyword evidence="2 9" id="KW-0813">Transport</keyword>
<evidence type="ECO:0000256" key="1">
    <source>
        <dbReference type="ARBA" id="ARBA00004429"/>
    </source>
</evidence>
<dbReference type="GO" id="GO:0022857">
    <property type="term" value="F:transmembrane transporter activity"/>
    <property type="evidence" value="ECO:0007669"/>
    <property type="project" value="UniProtKB-UniRule"/>
</dbReference>
<evidence type="ECO:0000256" key="6">
    <source>
        <dbReference type="ARBA" id="ARBA00022989"/>
    </source>
</evidence>
<feature type="transmembrane region" description="Helical" evidence="9">
    <location>
        <begin position="78"/>
        <end position="96"/>
    </location>
</feature>
<evidence type="ECO:0000256" key="2">
    <source>
        <dbReference type="ARBA" id="ARBA00022448"/>
    </source>
</evidence>
<evidence type="ECO:0000256" key="5">
    <source>
        <dbReference type="ARBA" id="ARBA00022692"/>
    </source>
</evidence>
<organism evidence="11 12">
    <name type="scientific">Parvularcula bermudensis (strain ATCC BAA-594 / HTCC2503 / KCTC 12087)</name>
    <dbReference type="NCBI Taxonomy" id="314260"/>
    <lineage>
        <taxon>Bacteria</taxon>
        <taxon>Pseudomonadati</taxon>
        <taxon>Pseudomonadota</taxon>
        <taxon>Alphaproteobacteria</taxon>
        <taxon>Parvularculales</taxon>
        <taxon>Parvularculaceae</taxon>
        <taxon>Parvularcula</taxon>
    </lineage>
</organism>
<keyword evidence="7 9" id="KW-0472">Membrane</keyword>
<reference evidence="11 12" key="2">
    <citation type="journal article" date="2011" name="J. Bacteriol.">
        <title>Complete genome sequence of strain HTCC2503T of Parvularcula bermudensis, the type species of the order "Parvularculales" in the class Alphaproteobacteria.</title>
        <authorList>
            <person name="Oh H.M."/>
            <person name="Kang I."/>
            <person name="Vergin K.L."/>
            <person name="Kang D."/>
            <person name="Rhee K.H."/>
            <person name="Giovannoni S.J."/>
            <person name="Cho J.C."/>
        </authorList>
    </citation>
    <scope>NUCLEOTIDE SEQUENCE [LARGE SCALE GENOMIC DNA]</scope>
    <source>
        <strain evidence="12">ATCC BAA-594 / HTCC2503 / KCTC 12087</strain>
    </source>
</reference>
<evidence type="ECO:0000313" key="11">
    <source>
        <dbReference type="EMBL" id="ADM10188.1"/>
    </source>
</evidence>
<evidence type="ECO:0000259" key="10">
    <source>
        <dbReference type="Pfam" id="PF04290"/>
    </source>
</evidence>
<sequence>MTFALAAILGLVALAPLTLLVSLRLPGLATAMTLSRWLLKIGFGLAAAAALFIAMAQLGAVVTRNIFGINFIWLQESAVYFFGLMVLLAPAAMIVANSHVRVDIFYTDWSERRKRIIDLVGLHLFVLPVALLIVSSGTPYALKAWQVLEGSPEPSGLPAVFLLKTLVPTFGVLLALAVGVRSHDLLTGKGRSTAARETI</sequence>
<feature type="transmembrane region" description="Helical" evidence="9">
    <location>
        <begin position="157"/>
        <end position="180"/>
    </location>
</feature>
<accession>E0TH98</accession>
<keyword evidence="5 9" id="KW-0812">Transmembrane</keyword>
<name>E0TH98_PARBH</name>
<evidence type="ECO:0000256" key="9">
    <source>
        <dbReference type="RuleBase" id="RU369079"/>
    </source>
</evidence>